<evidence type="ECO:0000256" key="2">
    <source>
        <dbReference type="SAM" id="SignalP"/>
    </source>
</evidence>
<dbReference type="PROSITE" id="PS51257">
    <property type="entry name" value="PROKAR_LIPOPROTEIN"/>
    <property type="match status" value="1"/>
</dbReference>
<evidence type="ECO:0000313" key="3">
    <source>
        <dbReference type="EMBL" id="NNH70000.1"/>
    </source>
</evidence>
<proteinExistence type="predicted"/>
<evidence type="ECO:0000313" key="4">
    <source>
        <dbReference type="Proteomes" id="UP000586827"/>
    </source>
</evidence>
<dbReference type="RefSeq" id="WP_157551999.1">
    <property type="nucleotide sequence ID" value="NZ_JABELX010000003.1"/>
</dbReference>
<feature type="compositionally biased region" description="Low complexity" evidence="1">
    <location>
        <begin position="30"/>
        <end position="50"/>
    </location>
</feature>
<feature type="region of interest" description="Disordered" evidence="1">
    <location>
        <begin position="22"/>
        <end position="54"/>
    </location>
</feature>
<dbReference type="AlphaFoldDB" id="A0A849C0H7"/>
<evidence type="ECO:0000256" key="1">
    <source>
        <dbReference type="SAM" id="MobiDB-lite"/>
    </source>
</evidence>
<keyword evidence="4" id="KW-1185">Reference proteome</keyword>
<gene>
    <name evidence="3" type="ORF">HLB23_09010</name>
</gene>
<keyword evidence="2" id="KW-0732">Signal</keyword>
<dbReference type="Proteomes" id="UP000586827">
    <property type="component" value="Unassembled WGS sequence"/>
</dbReference>
<organism evidence="3 4">
    <name type="scientific">Nocardia uniformis</name>
    <dbReference type="NCBI Taxonomy" id="53432"/>
    <lineage>
        <taxon>Bacteria</taxon>
        <taxon>Bacillati</taxon>
        <taxon>Actinomycetota</taxon>
        <taxon>Actinomycetes</taxon>
        <taxon>Mycobacteriales</taxon>
        <taxon>Nocardiaceae</taxon>
        <taxon>Nocardia</taxon>
    </lineage>
</organism>
<protein>
    <submittedName>
        <fullName evidence="3">Uncharacterized protein</fullName>
    </submittedName>
</protein>
<dbReference type="EMBL" id="JABELX010000003">
    <property type="protein sequence ID" value="NNH70000.1"/>
    <property type="molecule type" value="Genomic_DNA"/>
</dbReference>
<sequence>MLKRSWIAVVAGVAAVAVGGCGSSEDATGSATTSRASQVATSSSSSTSTAPPAPLLNRRAENGQIVQQDGLVGAGNLTIVNGNSSDFAVVVTNSDPKAPQATIYVQANSEATLSGIAGTYFVYLKSGTDWDDATLTFTRDRDFSKFDDPFDAGSDWEITLQPSIGGNASTSDVPAF</sequence>
<feature type="signal peptide" evidence="2">
    <location>
        <begin position="1"/>
        <end position="19"/>
    </location>
</feature>
<reference evidence="3 4" key="1">
    <citation type="submission" date="2020-05" db="EMBL/GenBank/DDBJ databases">
        <title>MicrobeNet Type strains.</title>
        <authorList>
            <person name="Nicholson A.C."/>
        </authorList>
    </citation>
    <scope>NUCLEOTIDE SEQUENCE [LARGE SCALE GENOMIC DNA]</scope>
    <source>
        <strain evidence="3 4">JCM 3224</strain>
    </source>
</reference>
<name>A0A849C0H7_9NOCA</name>
<comment type="caution">
    <text evidence="3">The sequence shown here is derived from an EMBL/GenBank/DDBJ whole genome shotgun (WGS) entry which is preliminary data.</text>
</comment>
<accession>A0A849C0H7</accession>
<feature type="chain" id="PRO_5039028350" evidence="2">
    <location>
        <begin position="20"/>
        <end position="176"/>
    </location>
</feature>